<reference evidence="1 2" key="1">
    <citation type="submission" date="2019-06" db="EMBL/GenBank/DDBJ databases">
        <title>Draft genome sequence of [Clostridium] clostridioforme NBRC 113352.</title>
        <authorList>
            <person name="Miura T."/>
            <person name="Furukawa M."/>
            <person name="Shimamura M."/>
            <person name="Ohyama Y."/>
            <person name="Yamazoe A."/>
            <person name="Kawasaki H."/>
        </authorList>
    </citation>
    <scope>NUCLEOTIDE SEQUENCE [LARGE SCALE GENOMIC DNA]</scope>
    <source>
        <strain evidence="1 2">NBRC 113352</strain>
    </source>
</reference>
<dbReference type="RefSeq" id="WP_002588597.1">
    <property type="nucleotide sequence ID" value="NZ_BJLB01000001.1"/>
</dbReference>
<protein>
    <submittedName>
        <fullName evidence="1">Uncharacterized protein</fullName>
    </submittedName>
</protein>
<accession>A0A829WF72</accession>
<organism evidence="1 2">
    <name type="scientific">Enterocloster clostridioformis</name>
    <dbReference type="NCBI Taxonomy" id="1531"/>
    <lineage>
        <taxon>Bacteria</taxon>
        <taxon>Bacillati</taxon>
        <taxon>Bacillota</taxon>
        <taxon>Clostridia</taxon>
        <taxon>Lachnospirales</taxon>
        <taxon>Lachnospiraceae</taxon>
        <taxon>Enterocloster</taxon>
    </lineage>
</organism>
<gene>
    <name evidence="1" type="ORF">Ccl03g_32460</name>
</gene>
<proteinExistence type="predicted"/>
<dbReference type="Proteomes" id="UP000315200">
    <property type="component" value="Unassembled WGS sequence"/>
</dbReference>
<name>A0A829WF72_9FIRM</name>
<sequence length="97" mass="11441">MEQYRRMNKREFISMIKEEYDDDTVFDVYTINFDSGQKISNTDKVNKQVINVMANESKCIIYTGNQYLSHVDIHSVFQPDIYNIKPKGVMKTIMLGY</sequence>
<dbReference type="AlphaFoldDB" id="A0A829WF72"/>
<evidence type="ECO:0000313" key="1">
    <source>
        <dbReference type="EMBL" id="GEA37533.1"/>
    </source>
</evidence>
<comment type="caution">
    <text evidence="1">The sequence shown here is derived from an EMBL/GenBank/DDBJ whole genome shotgun (WGS) entry which is preliminary data.</text>
</comment>
<dbReference type="EMBL" id="BJLB01000001">
    <property type="protein sequence ID" value="GEA37533.1"/>
    <property type="molecule type" value="Genomic_DNA"/>
</dbReference>
<evidence type="ECO:0000313" key="2">
    <source>
        <dbReference type="Proteomes" id="UP000315200"/>
    </source>
</evidence>